<reference evidence="1" key="1">
    <citation type="submission" date="2023-06" db="EMBL/GenBank/DDBJ databases">
        <authorList>
            <person name="Kurt Z."/>
        </authorList>
    </citation>
    <scope>NUCLEOTIDE SEQUENCE</scope>
</reference>
<dbReference type="EMBL" id="CATOUU010000909">
    <property type="protein sequence ID" value="CAI9958843.1"/>
    <property type="molecule type" value="Genomic_DNA"/>
</dbReference>
<sequence length="245" mass="28340">MYQQTDFICGHIIKLYSHQTKIPIDKLKASTFRLNIPKTLTVTYLRDLFSQFNYPQINSRNHKNQKDLQTKVSDANQIQEVNNQLQFSSIQNQDPTPNSDPDDHQQLDSLIIDIDSDSEQYTLNATQMDRSIDQTHLLPEVGQIYGSDSEYMSEISDRSVDSTIQNVEISERRLIALQKHDLLMSELQNADFVTDEDIENINDLALTILKSRRFKSDNPQHNSKGSVKRLKSQIEIFLKRIAQIK</sequence>
<evidence type="ECO:0000313" key="3">
    <source>
        <dbReference type="EMBL" id="CAL6016625.1"/>
    </source>
</evidence>
<organism evidence="1">
    <name type="scientific">Hexamita inflata</name>
    <dbReference type="NCBI Taxonomy" id="28002"/>
    <lineage>
        <taxon>Eukaryota</taxon>
        <taxon>Metamonada</taxon>
        <taxon>Diplomonadida</taxon>
        <taxon>Hexamitidae</taxon>
        <taxon>Hexamitinae</taxon>
        <taxon>Hexamita</taxon>
    </lineage>
</organism>
<protein>
    <submittedName>
        <fullName evidence="3">Hypothetical_protein</fullName>
    </submittedName>
</protein>
<gene>
    <name evidence="3" type="ORF">HINF_LOCUS25601</name>
    <name evidence="4" type="ORF">HINF_LOCUS32912</name>
    <name evidence="1" type="ORF">HINF_LOCUS46488</name>
    <name evidence="2" type="ORF">HINF_LOCUS50353</name>
</gene>
<dbReference type="AlphaFoldDB" id="A0AA86V810"/>
<evidence type="ECO:0000313" key="1">
    <source>
        <dbReference type="EMBL" id="CAI9958843.1"/>
    </source>
</evidence>
<dbReference type="Proteomes" id="UP001642409">
    <property type="component" value="Unassembled WGS sequence"/>
</dbReference>
<dbReference type="EMBL" id="CAXDID020000076">
    <property type="protein sequence ID" value="CAL6016625.1"/>
    <property type="molecule type" value="Genomic_DNA"/>
</dbReference>
<proteinExistence type="predicted"/>
<dbReference type="EMBL" id="CATOUU010000959">
    <property type="protein sequence ID" value="CAI9962708.1"/>
    <property type="molecule type" value="Genomic_DNA"/>
</dbReference>
<dbReference type="EMBL" id="CAXDID020000113">
    <property type="protein sequence ID" value="CAL6030035.1"/>
    <property type="molecule type" value="Genomic_DNA"/>
</dbReference>
<name>A0AA86V810_9EUKA</name>
<evidence type="ECO:0000313" key="5">
    <source>
        <dbReference type="Proteomes" id="UP001642409"/>
    </source>
</evidence>
<reference evidence="3 5" key="2">
    <citation type="submission" date="2024-07" db="EMBL/GenBank/DDBJ databases">
        <authorList>
            <person name="Akdeniz Z."/>
        </authorList>
    </citation>
    <scope>NUCLEOTIDE SEQUENCE [LARGE SCALE GENOMIC DNA]</scope>
</reference>
<comment type="caution">
    <text evidence="1">The sequence shown here is derived from an EMBL/GenBank/DDBJ whole genome shotgun (WGS) entry which is preliminary data.</text>
</comment>
<accession>A0AA86V810</accession>
<keyword evidence="5" id="KW-1185">Reference proteome</keyword>
<evidence type="ECO:0000313" key="2">
    <source>
        <dbReference type="EMBL" id="CAI9962708.1"/>
    </source>
</evidence>
<evidence type="ECO:0000313" key="4">
    <source>
        <dbReference type="EMBL" id="CAL6030035.1"/>
    </source>
</evidence>